<comment type="caution">
    <text evidence="10">The sequence shown here is derived from an EMBL/GenBank/DDBJ whole genome shotgun (WGS) entry which is preliminary data.</text>
</comment>
<feature type="compositionally biased region" description="Basic and acidic residues" evidence="7">
    <location>
        <begin position="142"/>
        <end position="156"/>
    </location>
</feature>
<feature type="domain" description="Tubulin/FtsZ GTPase" evidence="8">
    <location>
        <begin position="5"/>
        <end position="141"/>
    </location>
</feature>
<dbReference type="GO" id="GO:0008360">
    <property type="term" value="P:regulation of cell shape"/>
    <property type="evidence" value="ECO:0007669"/>
    <property type="project" value="UniProtKB-UniRule"/>
</dbReference>
<accession>A0A6B0VLX4</accession>
<evidence type="ECO:0000256" key="1">
    <source>
        <dbReference type="ARBA" id="ARBA00006877"/>
    </source>
</evidence>
<evidence type="ECO:0000256" key="6">
    <source>
        <dbReference type="HAMAP-Rule" id="MF_01946"/>
    </source>
</evidence>
<evidence type="ECO:0000313" key="11">
    <source>
        <dbReference type="Proteomes" id="UP000434101"/>
    </source>
</evidence>
<feature type="binding site" evidence="6">
    <location>
        <begin position="109"/>
        <end position="111"/>
    </location>
    <ligand>
        <name>GTP</name>
        <dbReference type="ChEBI" id="CHEBI:37565"/>
    </ligand>
</feature>
<dbReference type="Proteomes" id="UP000434101">
    <property type="component" value="Unassembled WGS sequence"/>
</dbReference>
<evidence type="ECO:0000256" key="3">
    <source>
        <dbReference type="ARBA" id="ARBA00022741"/>
    </source>
</evidence>
<dbReference type="SUPFAM" id="SSF52490">
    <property type="entry name" value="Tubulin nucleotide-binding domain-like"/>
    <property type="match status" value="1"/>
</dbReference>
<comment type="subcellular location">
    <subcellularLocation>
        <location evidence="6">Cytoplasm</location>
    </subcellularLocation>
</comment>
<dbReference type="GO" id="GO:0005737">
    <property type="term" value="C:cytoplasm"/>
    <property type="evidence" value="ECO:0007669"/>
    <property type="project" value="UniProtKB-SubCell"/>
</dbReference>
<dbReference type="HAMAP" id="MF_01946">
    <property type="entry name" value="CetZ"/>
    <property type="match status" value="1"/>
</dbReference>
<feature type="region of interest" description="Disordered" evidence="7">
    <location>
        <begin position="142"/>
        <end position="173"/>
    </location>
</feature>
<dbReference type="InterPro" id="IPR036525">
    <property type="entry name" value="Tubulin/FtsZ_GTPase_sf"/>
</dbReference>
<evidence type="ECO:0000259" key="9">
    <source>
        <dbReference type="Pfam" id="PF21011"/>
    </source>
</evidence>
<organism evidence="10 11">
    <name type="scientific">Natronorubrum halalkaliphilum</name>
    <dbReference type="NCBI Taxonomy" id="2691917"/>
    <lineage>
        <taxon>Archaea</taxon>
        <taxon>Methanobacteriati</taxon>
        <taxon>Methanobacteriota</taxon>
        <taxon>Stenosarchaea group</taxon>
        <taxon>Halobacteria</taxon>
        <taxon>Halobacteriales</taxon>
        <taxon>Natrialbaceae</taxon>
        <taxon>Natronorubrum</taxon>
    </lineage>
</organism>
<dbReference type="GO" id="GO:0003924">
    <property type="term" value="F:GTPase activity"/>
    <property type="evidence" value="ECO:0007669"/>
    <property type="project" value="InterPro"/>
</dbReference>
<feature type="compositionally biased region" description="Low complexity" evidence="7">
    <location>
        <begin position="157"/>
        <end position="169"/>
    </location>
</feature>
<dbReference type="Gene3D" id="3.30.1330.20">
    <property type="entry name" value="Tubulin/FtsZ, C-terminal domain"/>
    <property type="match status" value="1"/>
</dbReference>
<evidence type="ECO:0000256" key="7">
    <source>
        <dbReference type="SAM" id="MobiDB-lite"/>
    </source>
</evidence>
<dbReference type="InterPro" id="IPR045061">
    <property type="entry name" value="FtsZ/CetZ"/>
</dbReference>
<name>A0A6B0VLX4_9EURY</name>
<keyword evidence="4 6" id="KW-0133">Cell shape</keyword>
<dbReference type="OrthoDB" id="269955at2157"/>
<dbReference type="InterPro" id="IPR032907">
    <property type="entry name" value="CetZ"/>
</dbReference>
<protein>
    <recommendedName>
        <fullName evidence="6">Tubulin-like protein CetZ</fullName>
    </recommendedName>
</protein>
<keyword evidence="3 6" id="KW-0547">Nucleotide-binding</keyword>
<dbReference type="PANTHER" id="PTHR30314">
    <property type="entry name" value="CELL DIVISION PROTEIN FTSZ-RELATED"/>
    <property type="match status" value="1"/>
</dbReference>
<dbReference type="Pfam" id="PF00091">
    <property type="entry name" value="Tubulin"/>
    <property type="match status" value="1"/>
</dbReference>
<dbReference type="InterPro" id="IPR048737">
    <property type="entry name" value="CetZ_C"/>
</dbReference>
<evidence type="ECO:0000256" key="5">
    <source>
        <dbReference type="ARBA" id="ARBA00023134"/>
    </source>
</evidence>
<dbReference type="GO" id="GO:0051301">
    <property type="term" value="P:cell division"/>
    <property type="evidence" value="ECO:0007669"/>
    <property type="project" value="UniProtKB-KW"/>
</dbReference>
<dbReference type="RefSeq" id="WP_160065408.1">
    <property type="nucleotide sequence ID" value="NZ_WUYX01000033.1"/>
</dbReference>
<evidence type="ECO:0000256" key="4">
    <source>
        <dbReference type="ARBA" id="ARBA00022960"/>
    </source>
</evidence>
<feature type="binding site" evidence="6">
    <location>
        <position position="214"/>
    </location>
    <ligand>
        <name>GTP</name>
        <dbReference type="ChEBI" id="CHEBI:37565"/>
    </ligand>
</feature>
<dbReference type="Pfam" id="PF21011">
    <property type="entry name" value="CetZ_C"/>
    <property type="match status" value="1"/>
</dbReference>
<proteinExistence type="inferred from homology"/>
<keyword evidence="5 6" id="KW-0342">GTP-binding</keyword>
<dbReference type="AlphaFoldDB" id="A0A6B0VLX4"/>
<evidence type="ECO:0000313" key="10">
    <source>
        <dbReference type="EMBL" id="MXV62580.1"/>
    </source>
</evidence>
<keyword evidence="2 6" id="KW-0963">Cytoplasm</keyword>
<gene>
    <name evidence="6" type="primary">cetZ</name>
    <name evidence="10" type="ORF">GS429_10995</name>
</gene>
<keyword evidence="10" id="KW-0132">Cell division</keyword>
<dbReference type="GO" id="GO:0032153">
    <property type="term" value="C:cell division site"/>
    <property type="evidence" value="ECO:0007669"/>
    <property type="project" value="TreeGrafter"/>
</dbReference>
<evidence type="ECO:0000256" key="2">
    <source>
        <dbReference type="ARBA" id="ARBA00022490"/>
    </source>
</evidence>
<sequence length="390" mass="40275">MQLEVIGIGGAGCRIAGAIRAAEPSGHSFIEDVFAFDTTDELLTQTADTAVPESHRYRYGDGIDGGLGGDLQRGFEVGEEHVEELDRALDEGTPTAADAFLVAVGLGGATGGGTAPALVATLHRQYDKPVYVLATLPADREFERGGDGAAESDSHSSESAPAAGAAEPSRPNAAANAVHTLERLDGLASAVICFDNDRWLRTGESLVEGRERCNRELATRVSAFFAAGAGGAGSGETIAETVIDASDVGRVMGSQTAIVTLGYGEQDVDTGGSRFGLGLFSAKPDVETSSAVSAIETVIRKGIHGKLTLECDPESAQRALLIVGGPPAWLNRQAIAEGRRALESTIGGRVVLGGDAPRPDGEAVFAAVVLADVGPVERLEELRAAAERVE</sequence>
<reference evidence="10 11" key="1">
    <citation type="submission" date="2020-01" db="EMBL/GenBank/DDBJ databases">
        <title>Natronorubrum sp. JWXQ-INN 674 isolated from Inner Mongolia Autonomous Region of China.</title>
        <authorList>
            <person name="Xue Q."/>
        </authorList>
    </citation>
    <scope>NUCLEOTIDE SEQUENCE [LARGE SCALE GENOMIC DNA]</scope>
    <source>
        <strain evidence="10 11">JWXQ-INN-674</strain>
    </source>
</reference>
<dbReference type="GO" id="GO:0005525">
    <property type="term" value="F:GTP binding"/>
    <property type="evidence" value="ECO:0007669"/>
    <property type="project" value="UniProtKB-UniRule"/>
</dbReference>
<dbReference type="Gene3D" id="3.40.50.1440">
    <property type="entry name" value="Tubulin/FtsZ, GTPase domain"/>
    <property type="match status" value="1"/>
</dbReference>
<comment type="similarity">
    <text evidence="1 6">Belongs to the CetZ family.</text>
</comment>
<keyword evidence="10" id="KW-0131">Cell cycle</keyword>
<comment type="caution">
    <text evidence="6">Lacks conserved residue(s) required for the propagation of feature annotation.</text>
</comment>
<comment type="function">
    <text evidence="6">Involved in cell shape control.</text>
</comment>
<dbReference type="InterPro" id="IPR037103">
    <property type="entry name" value="Tubulin/FtsZ-like_C"/>
</dbReference>
<keyword evidence="11" id="KW-1185">Reference proteome</keyword>
<feature type="binding site" evidence="6">
    <location>
        <position position="196"/>
    </location>
    <ligand>
        <name>GTP</name>
        <dbReference type="ChEBI" id="CHEBI:37565"/>
    </ligand>
</feature>
<feature type="binding site" evidence="6">
    <location>
        <position position="151"/>
    </location>
    <ligand>
        <name>GTP</name>
        <dbReference type="ChEBI" id="CHEBI:37565"/>
    </ligand>
</feature>
<dbReference type="PANTHER" id="PTHR30314:SF10">
    <property type="entry name" value="TUBULIN-LIKE PROTEIN CETZ"/>
    <property type="match status" value="1"/>
</dbReference>
<feature type="domain" description="Tubulin-like CetZ C-terminal" evidence="9">
    <location>
        <begin position="203"/>
        <end position="386"/>
    </location>
</feature>
<dbReference type="EMBL" id="WUYX01000033">
    <property type="protein sequence ID" value="MXV62580.1"/>
    <property type="molecule type" value="Genomic_DNA"/>
</dbReference>
<dbReference type="InterPro" id="IPR003008">
    <property type="entry name" value="Tubulin_FtsZ_GTPase"/>
</dbReference>
<evidence type="ECO:0000259" key="8">
    <source>
        <dbReference type="Pfam" id="PF00091"/>
    </source>
</evidence>